<dbReference type="EMBL" id="UINC01160744">
    <property type="protein sequence ID" value="SVD59560.1"/>
    <property type="molecule type" value="Genomic_DNA"/>
</dbReference>
<dbReference type="AlphaFoldDB" id="A0A382WLS3"/>
<feature type="non-terminal residue" evidence="1">
    <location>
        <position position="1"/>
    </location>
</feature>
<gene>
    <name evidence="1" type="ORF">METZ01_LOCUS412414</name>
</gene>
<evidence type="ECO:0000313" key="1">
    <source>
        <dbReference type="EMBL" id="SVD59560.1"/>
    </source>
</evidence>
<accession>A0A382WLS3</accession>
<name>A0A382WLS3_9ZZZZ</name>
<sequence>MRIVLYFLSTGLCLFLLNSCAGIAIGGAVSAFSIEAYEEARVHRTDLKL</sequence>
<feature type="non-terminal residue" evidence="1">
    <location>
        <position position="49"/>
    </location>
</feature>
<reference evidence="1" key="1">
    <citation type="submission" date="2018-05" db="EMBL/GenBank/DDBJ databases">
        <authorList>
            <person name="Lanie J.A."/>
            <person name="Ng W.-L."/>
            <person name="Kazmierczak K.M."/>
            <person name="Andrzejewski T.M."/>
            <person name="Davidsen T.M."/>
            <person name="Wayne K.J."/>
            <person name="Tettelin H."/>
            <person name="Glass J.I."/>
            <person name="Rusch D."/>
            <person name="Podicherti R."/>
            <person name="Tsui H.-C.T."/>
            <person name="Winkler M.E."/>
        </authorList>
    </citation>
    <scope>NUCLEOTIDE SEQUENCE</scope>
</reference>
<organism evidence="1">
    <name type="scientific">marine metagenome</name>
    <dbReference type="NCBI Taxonomy" id="408172"/>
    <lineage>
        <taxon>unclassified sequences</taxon>
        <taxon>metagenomes</taxon>
        <taxon>ecological metagenomes</taxon>
    </lineage>
</organism>
<protein>
    <submittedName>
        <fullName evidence="1">Uncharacterized protein</fullName>
    </submittedName>
</protein>
<proteinExistence type="predicted"/>